<proteinExistence type="predicted"/>
<dbReference type="EMBL" id="BDIP01002752">
    <property type="protein sequence ID" value="GIQ86773.1"/>
    <property type="molecule type" value="Genomic_DNA"/>
</dbReference>
<comment type="caution">
    <text evidence="1">The sequence shown here is derived from an EMBL/GenBank/DDBJ whole genome shotgun (WGS) entry which is preliminary data.</text>
</comment>
<keyword evidence="2" id="KW-1185">Reference proteome</keyword>
<gene>
    <name evidence="1" type="ORF">KIPB_008690</name>
</gene>
<reference evidence="1 2" key="1">
    <citation type="journal article" date="2018" name="PLoS ONE">
        <title>The draft genome of Kipferlia bialata reveals reductive genome evolution in fornicate parasites.</title>
        <authorList>
            <person name="Tanifuji G."/>
            <person name="Takabayashi S."/>
            <person name="Kume K."/>
            <person name="Takagi M."/>
            <person name="Nakayama T."/>
            <person name="Kamikawa R."/>
            <person name="Inagaki Y."/>
            <person name="Hashimoto T."/>
        </authorList>
    </citation>
    <scope>NUCLEOTIDE SEQUENCE [LARGE SCALE GENOMIC DNA]</scope>
    <source>
        <strain evidence="1">NY0173</strain>
    </source>
</reference>
<name>A0A9K3GKX7_9EUKA</name>
<dbReference type="AlphaFoldDB" id="A0A9K3GKX7"/>
<evidence type="ECO:0000313" key="2">
    <source>
        <dbReference type="Proteomes" id="UP000265618"/>
    </source>
</evidence>
<protein>
    <submittedName>
        <fullName evidence="1">Uncharacterized protein</fullName>
    </submittedName>
</protein>
<accession>A0A9K3GKX7</accession>
<dbReference type="Proteomes" id="UP000265618">
    <property type="component" value="Unassembled WGS sequence"/>
</dbReference>
<sequence>MVRPGRDISAPYSVEYRDWRGKPYRTMVYPDLLVAYQPNADTTSDPECPEPTEYPAAQWATLHMLLCASTMALTVHTGVDALDARLEHIHNTLNGVCGNDPSPVGRDEQGRAVLCPELVEQARPVIERALDAPNGSPYKLTPVLSRDVSVLLSAIFSMCKGKEFCLWRGNSTGEHTPDGSAVHKLFLVRKCKIHDMTIRGKLFKYHRLPPESAAPQQVLDLFKGLESSAQSKDPWVQYVSAMISWGCTSCWGVASVRTTKFSHVSVECNGSLRYRVNKREYVGNDRAWPLQLQNFNVLRVEVLTFLCEATLEGHGECLTDGLTWNRTKTNAKYWDKWTCRKANICPQNTITSSLLGIGDWHLNATQAWLSRHGVKTKAEHQKTTFLTLLWAALGGTTLYATSEEKAILQSWSAYPPTVGSSRLDLDGGRCTAYMGALTVINEAAGKVKFGSRLPLGPWSISQGSGKCMLLVLPGSTRPEAFGAPPAKRVMHKMPERGTQF</sequence>
<organism evidence="1 2">
    <name type="scientific">Kipferlia bialata</name>
    <dbReference type="NCBI Taxonomy" id="797122"/>
    <lineage>
        <taxon>Eukaryota</taxon>
        <taxon>Metamonada</taxon>
        <taxon>Carpediemonas-like organisms</taxon>
        <taxon>Kipferlia</taxon>
    </lineage>
</organism>
<evidence type="ECO:0000313" key="1">
    <source>
        <dbReference type="EMBL" id="GIQ86773.1"/>
    </source>
</evidence>